<dbReference type="FunFam" id="3.40.50.11840:FF:000001">
    <property type="entry name" value="2-(3-amino-3-carboxypropyl)histidine synthase subunit 1"/>
    <property type="match status" value="1"/>
</dbReference>
<dbReference type="PANTHER" id="PTHR12195">
    <property type="entry name" value="CYTOPLASMIC FMR1-INTERACTING PROTEIN-RELATED"/>
    <property type="match status" value="1"/>
</dbReference>
<name>A0ABD0LGU0_9CAEN</name>
<dbReference type="Pfam" id="PF05994">
    <property type="entry name" value="FragX_IP"/>
    <property type="match status" value="1"/>
</dbReference>
<dbReference type="SFLD" id="SFLDS00032">
    <property type="entry name" value="Radical_SAM_3-amino-3-carboxyp"/>
    <property type="match status" value="1"/>
</dbReference>
<dbReference type="SFLD" id="SFLDG01121">
    <property type="entry name" value="Diphthamide_biosynthesis"/>
    <property type="match status" value="1"/>
</dbReference>
<dbReference type="Gene3D" id="3.40.50.11840">
    <property type="entry name" value="Diphthamide synthesis DPH1/DPH2 domain 1"/>
    <property type="match status" value="1"/>
</dbReference>
<protein>
    <recommendedName>
        <fullName evidence="5">2-(3-amino-3-carboxypropyl)histidine synthase subunit 1</fullName>
        <ecNumber evidence="4">2.5.1.108</ecNumber>
    </recommendedName>
    <alternativeName>
        <fullName evidence="13">Diphthamide biosynthesis protein 1</fullName>
    </alternativeName>
    <alternativeName>
        <fullName evidence="14">Diphtheria toxin resistance protein 1</fullName>
    </alternativeName>
    <alternativeName>
        <fullName evidence="12">S-adenosyl-L-methionine:L-histidine 3-amino-3-carboxypropyltransferase 1</fullName>
    </alternativeName>
</protein>
<evidence type="ECO:0000256" key="10">
    <source>
        <dbReference type="ARBA" id="ARBA00023014"/>
    </source>
</evidence>
<dbReference type="InterPro" id="IPR042264">
    <property type="entry name" value="DPH1/DPH2_2"/>
</dbReference>
<feature type="coiled-coil region" evidence="16">
    <location>
        <begin position="1460"/>
        <end position="1487"/>
    </location>
</feature>
<evidence type="ECO:0000256" key="15">
    <source>
        <dbReference type="ARBA" id="ARBA00048403"/>
    </source>
</evidence>
<evidence type="ECO:0000256" key="7">
    <source>
        <dbReference type="ARBA" id="ARBA00022691"/>
    </source>
</evidence>
<comment type="caution">
    <text evidence="19">The sequence shown here is derived from an EMBL/GenBank/DDBJ whole genome shotgun (WGS) entry which is preliminary data.</text>
</comment>
<evidence type="ECO:0000256" key="9">
    <source>
        <dbReference type="ARBA" id="ARBA00023004"/>
    </source>
</evidence>
<dbReference type="Gene3D" id="3.40.50.11860">
    <property type="entry name" value="Diphthamide synthesis DPH1/DPH2 domain 3"/>
    <property type="match status" value="1"/>
</dbReference>
<dbReference type="GO" id="GO:0090560">
    <property type="term" value="F:2-(3-amino-3-carboxypropyl)histidine synthase activity"/>
    <property type="evidence" value="ECO:0007669"/>
    <property type="project" value="UniProtKB-EC"/>
</dbReference>
<feature type="region of interest" description="Disordered" evidence="17">
    <location>
        <begin position="402"/>
        <end position="422"/>
    </location>
</feature>
<evidence type="ECO:0000256" key="2">
    <source>
        <dbReference type="ARBA" id="ARBA00005156"/>
    </source>
</evidence>
<dbReference type="EC" id="2.5.1.108" evidence="4"/>
<feature type="region of interest" description="Disordered" evidence="17">
    <location>
        <begin position="1"/>
        <end position="22"/>
    </location>
</feature>
<dbReference type="GO" id="GO:0046872">
    <property type="term" value="F:metal ion binding"/>
    <property type="evidence" value="ECO:0007669"/>
    <property type="project" value="UniProtKB-KW"/>
</dbReference>
<dbReference type="FunFam" id="3.40.50.11850:FF:000001">
    <property type="entry name" value="2-(3-amino-3-carboxypropyl)histidine synthase subunit 1"/>
    <property type="match status" value="1"/>
</dbReference>
<keyword evidence="9" id="KW-0408">Iron</keyword>
<evidence type="ECO:0000256" key="12">
    <source>
        <dbReference type="ARBA" id="ARBA00031690"/>
    </source>
</evidence>
<dbReference type="FunFam" id="3.40.50.11860:FF:000002">
    <property type="entry name" value="2-(3-amino-3-carboxypropyl)histidine synthase subunit 1"/>
    <property type="match status" value="1"/>
</dbReference>
<evidence type="ECO:0000256" key="8">
    <source>
        <dbReference type="ARBA" id="ARBA00022723"/>
    </source>
</evidence>
<comment type="pathway">
    <text evidence="2">Protein modification; peptidyl-diphthamide biosynthesis.</text>
</comment>
<keyword evidence="10" id="KW-0411">Iron-sulfur</keyword>
<evidence type="ECO:0000256" key="13">
    <source>
        <dbReference type="ARBA" id="ARBA00032574"/>
    </source>
</evidence>
<dbReference type="GO" id="GO:0051536">
    <property type="term" value="F:iron-sulfur cluster binding"/>
    <property type="evidence" value="ECO:0007669"/>
    <property type="project" value="UniProtKB-KW"/>
</dbReference>
<evidence type="ECO:0000256" key="14">
    <source>
        <dbReference type="ARBA" id="ARBA00032789"/>
    </source>
</evidence>
<keyword evidence="20" id="KW-1185">Reference proteome</keyword>
<dbReference type="GO" id="GO:0005737">
    <property type="term" value="C:cytoplasm"/>
    <property type="evidence" value="ECO:0007669"/>
    <property type="project" value="UniProtKB-ARBA"/>
</dbReference>
<evidence type="ECO:0000256" key="6">
    <source>
        <dbReference type="ARBA" id="ARBA00022679"/>
    </source>
</evidence>
<dbReference type="InterPro" id="IPR008081">
    <property type="entry name" value="Cytoplasmic_FMR1-int"/>
</dbReference>
<keyword evidence="16" id="KW-0175">Coiled coil</keyword>
<reference evidence="19 20" key="1">
    <citation type="journal article" date="2023" name="Sci. Data">
        <title>Genome assembly of the Korean intertidal mud-creeper Batillaria attramentaria.</title>
        <authorList>
            <person name="Patra A.K."/>
            <person name="Ho P.T."/>
            <person name="Jun S."/>
            <person name="Lee S.J."/>
            <person name="Kim Y."/>
            <person name="Won Y.J."/>
        </authorList>
    </citation>
    <scope>NUCLEOTIDE SEQUENCE [LARGE SCALE GENOMIC DNA]</scope>
    <source>
        <strain evidence="19">Wonlab-2016</strain>
    </source>
</reference>
<evidence type="ECO:0000256" key="3">
    <source>
        <dbReference type="ARBA" id="ARBA00010173"/>
    </source>
</evidence>
<keyword evidence="7" id="KW-0949">S-adenosyl-L-methionine</keyword>
<evidence type="ECO:0000256" key="4">
    <source>
        <dbReference type="ARBA" id="ARBA00012221"/>
    </source>
</evidence>
<evidence type="ECO:0000256" key="5">
    <source>
        <dbReference type="ARBA" id="ARBA00021915"/>
    </source>
</evidence>
<comment type="catalytic activity">
    <reaction evidence="15">
        <text>L-histidyl-[translation elongation factor 2] + S-adenosyl-L-methionine = 2-[(3S)-amino-3-carboxypropyl]-L-histidyl-[translation elongation factor 2] + S-methyl-5'-thioadenosine + H(+)</text>
        <dbReference type="Rhea" id="RHEA:36783"/>
        <dbReference type="Rhea" id="RHEA-COMP:9748"/>
        <dbReference type="Rhea" id="RHEA-COMP:9749"/>
        <dbReference type="ChEBI" id="CHEBI:15378"/>
        <dbReference type="ChEBI" id="CHEBI:17509"/>
        <dbReference type="ChEBI" id="CHEBI:29979"/>
        <dbReference type="ChEBI" id="CHEBI:59789"/>
        <dbReference type="ChEBI" id="CHEBI:73995"/>
        <dbReference type="EC" id="2.5.1.108"/>
    </reaction>
</comment>
<dbReference type="InterPro" id="IPR042263">
    <property type="entry name" value="DPH1/DPH2_1"/>
</dbReference>
<feature type="compositionally biased region" description="Polar residues" evidence="17">
    <location>
        <begin position="8"/>
        <end position="22"/>
    </location>
</feature>
<dbReference type="NCBIfam" id="TIGR00322">
    <property type="entry name" value="diphth2_R"/>
    <property type="match status" value="1"/>
</dbReference>
<dbReference type="InterPro" id="IPR016435">
    <property type="entry name" value="DPH1/DPH2"/>
</dbReference>
<dbReference type="Proteomes" id="UP001519460">
    <property type="component" value="Unassembled WGS sequence"/>
</dbReference>
<feature type="domain" description="CYRIA/CYRIB Rac1 binding" evidence="18">
    <location>
        <begin position="503"/>
        <end position="696"/>
    </location>
</feature>
<dbReference type="EMBL" id="JACVVK020000049">
    <property type="protein sequence ID" value="KAK7498709.1"/>
    <property type="molecule type" value="Genomic_DNA"/>
</dbReference>
<evidence type="ECO:0000259" key="18">
    <source>
        <dbReference type="Pfam" id="PF07159"/>
    </source>
</evidence>
<evidence type="ECO:0000256" key="17">
    <source>
        <dbReference type="SAM" id="MobiDB-lite"/>
    </source>
</evidence>
<comment type="similarity">
    <text evidence="3">Belongs to the DPH1/DPH2 family. DPH1 subfamily.</text>
</comment>
<proteinExistence type="inferred from homology"/>
<evidence type="ECO:0000256" key="11">
    <source>
        <dbReference type="ARBA" id="ARBA00025790"/>
    </source>
</evidence>
<sequence>MADHSADSQHAPQSDNTVVVSANPQRKTFTKADRRLPHQIPADILNDPELEKCIKQLPDNYNFEIHKTIWKVRQFGARRVALQFPEGLLMFACTIADIIERFTEADTLIMGDVTYGACCVDDFTARALGADLMVHYGHSCLIPIDRTKGIQMLYVFVDIKIDISHFLDTLRFNFSPGSNLVLVSTIQFVTALQSSKQELSQDYKVTTPQCKPLSPGEILGCTSPRVPDADAIVYLGDGRFHLESIMIHNPHIPAYKYDPYNKEFTREYYDFDRMKGNRHAAITQAAQARKIGLILGTLGRQGSPLVMEALREKIVGCGKQFVTVLLSEVFPDKLKLFKDIDAWVQIACPRLSIDWGTAFEKPLLTPYELAVALQKAEWQDTYPMDYYAYDSLGDWTINNEVHRPARPRRPHTKVKVSPQHHSGDKVTLTNALENVDVLDELVLPDQQPCIEALSSSIHYRANLDTNFTDKSAFVSGQAKYIEQATVQADLNTLLEEGEEYAVMLYTWRCCSRALPQVKSNEQPNRTQIYQKIVEVLEPHVNKLMQFMFFQRKAIDSFCAEVKRLCHREKRNDFVSEAYLLTLGKFINMFAELDELKNMKSSVRNDYSAYRRAAQFLKVMADQQALQDSQNLSMNLAIQNKIRDTLKATLVEIPGYEELLADIINICLHMYETRMYLQPSEKYMLVKVMAFGLFLMDTKEGPNIYKMDAKKRVNIGKIDRILKNLEIVPLYGDMQIAPYQYIRNGPNFDPSKWACCESSAPSPQSNLLINLEAIREDHMQYISQLARHSNEATTTTREVPRNDDENRELTELALRGLQLLSAWTQQVMELYSWKLLNPTDPHKNKDCPVESEEYERATRYNYSRDEKFALIEVIAMIKGLQLLMSRMESVFMDAIRRHIYAQLQDFVQLFLRDPLRKSIKKKSDIIKVIIMSVRDTCVDWLRGTEPPDDPALRGKKDPDEGFFIKVPRRNVGPSSTQLYMIRTMLESLIAERSGGKKTLRKDIDPHHLMTIDDFHRRSFFWNYLLNFNESLFNCCDLSQLWYREFFLEMTMGKRIQFPIEMSMPWVLTDHILETKESSMMEYILYPLDLYNDSAQYALMRFKKQFLYDEVEAEVNLCFDQFVYKLSDQIFAYYKHLAGSILLDRRFRAECLNAGEKIQFPPANRYHTLLKQRHVQLLGRSIDLDRLIGQRVNAALQKALDVAISRFEVGDITGVIELEGLIECNRLTHKLLGEYLTLNDFDAMLREANHNVSAPYGRITLHVFWELNYDLLPNYCYNAATNRFVKTQLTFEKETKRDKPPNPSAYYIWGSKRLNTSFSTMYSLYSSFIGAPHFRAICRLLGYQGIAVVIEEVLKTIESFLKGTTLDYMKTLMKVMPDICKLQRYDYGSPGVLMYFQAQLNDLIQYPDLRTEVFQSFREVGNAILFCMLVEQSLTQEEVLDLKHAAPFQNIIPKPFIPPKEGKDMREREQEVKAVMKQLEKKYAALQVVSVIKKLGNQTQADIAAEGDLLTRERLCCGLSMFEILLTRIKTFLDDPVWHGTPPSNGVMNVDKCSEFHRLWSAIQFVFCIPVGEHEYTIEELYGEGLNWAGCAIIVLLGQQRRYEALDFCYHVLKVNRVDMKDEVVKGIPLKKMVDRIRKFQILNNQIFSVLNKYMKTSDAESMPVEHVRCFPPPIHQSLATSI</sequence>
<dbReference type="Pfam" id="PF07159">
    <property type="entry name" value="CYRIA-B_Rac1-bd"/>
    <property type="match status" value="1"/>
</dbReference>
<keyword evidence="6" id="KW-0808">Transferase</keyword>
<dbReference type="PRINTS" id="PR01698">
    <property type="entry name" value="CYTOFMRPINTP"/>
</dbReference>
<keyword evidence="8" id="KW-0479">Metal-binding</keyword>
<dbReference type="Gene3D" id="3.40.50.11850">
    <property type="entry name" value="Diphthamide synthesis DPH1/DPH2 domain 2"/>
    <property type="match status" value="1"/>
</dbReference>
<evidence type="ECO:0000256" key="16">
    <source>
        <dbReference type="SAM" id="Coils"/>
    </source>
</evidence>
<evidence type="ECO:0000313" key="19">
    <source>
        <dbReference type="EMBL" id="KAK7498709.1"/>
    </source>
</evidence>
<comment type="similarity">
    <text evidence="11">Belongs to the CYFIP family.</text>
</comment>
<evidence type="ECO:0000256" key="1">
    <source>
        <dbReference type="ARBA" id="ARBA00001966"/>
    </source>
</evidence>
<dbReference type="InterPro" id="IPR042265">
    <property type="entry name" value="DPH1/DPH2_3"/>
</dbReference>
<dbReference type="Pfam" id="PF01866">
    <property type="entry name" value="Diphthamide_syn"/>
    <property type="match status" value="1"/>
</dbReference>
<feature type="compositionally biased region" description="Basic residues" evidence="17">
    <location>
        <begin position="404"/>
        <end position="414"/>
    </location>
</feature>
<gene>
    <name evidence="19" type="ORF">BaRGS_00010086</name>
</gene>
<comment type="cofactor">
    <cofactor evidence="1">
        <name>[4Fe-4S] cluster</name>
        <dbReference type="ChEBI" id="CHEBI:49883"/>
    </cofactor>
</comment>
<dbReference type="InterPro" id="IPR009828">
    <property type="entry name" value="CYRIA/CYRIB_Rac1-bd"/>
</dbReference>
<organism evidence="19 20">
    <name type="scientific">Batillaria attramentaria</name>
    <dbReference type="NCBI Taxonomy" id="370345"/>
    <lineage>
        <taxon>Eukaryota</taxon>
        <taxon>Metazoa</taxon>
        <taxon>Spiralia</taxon>
        <taxon>Lophotrochozoa</taxon>
        <taxon>Mollusca</taxon>
        <taxon>Gastropoda</taxon>
        <taxon>Caenogastropoda</taxon>
        <taxon>Sorbeoconcha</taxon>
        <taxon>Cerithioidea</taxon>
        <taxon>Batillariidae</taxon>
        <taxon>Batillaria</taxon>
    </lineage>
</organism>
<evidence type="ECO:0000313" key="20">
    <source>
        <dbReference type="Proteomes" id="UP001519460"/>
    </source>
</evidence>
<accession>A0ABD0LGU0</accession>